<accession>A0A0U9H7Q1</accession>
<dbReference type="AlphaFoldDB" id="A0A0U9H7Q1"/>
<proteinExistence type="predicted"/>
<dbReference type="InterPro" id="IPR027417">
    <property type="entry name" value="P-loop_NTPase"/>
</dbReference>
<organism evidence="1 2">
    <name type="scientific">Oceanobacillus picturae</name>
    <dbReference type="NCBI Taxonomy" id="171693"/>
    <lineage>
        <taxon>Bacteria</taxon>
        <taxon>Bacillati</taxon>
        <taxon>Bacillota</taxon>
        <taxon>Bacilli</taxon>
        <taxon>Bacillales</taxon>
        <taxon>Bacillaceae</taxon>
        <taxon>Oceanobacillus</taxon>
    </lineage>
</organism>
<gene>
    <name evidence="1" type="ORF">OPHB3_2636</name>
</gene>
<dbReference type="OrthoDB" id="581132at2"/>
<evidence type="ECO:0008006" key="3">
    <source>
        <dbReference type="Google" id="ProtNLM"/>
    </source>
</evidence>
<dbReference type="RefSeq" id="WP_058950622.1">
    <property type="nucleotide sequence ID" value="NZ_BBXV01000031.1"/>
</dbReference>
<reference evidence="1 2" key="2">
    <citation type="journal article" date="2016" name="Genome Announc.">
        <title>Draft Genome Sequence of Oceanobacillus picturae Heshi-B3, Isolated from Fermented Rice Bran in a Traditional Japanese Seafood Dish.</title>
        <authorList>
            <person name="Akuzawa S."/>
            <person name="Nagaoka J."/>
            <person name="Kanekatsu M."/>
            <person name="Kanesaki Y."/>
            <person name="Suzuki T."/>
        </authorList>
    </citation>
    <scope>NUCLEOTIDE SEQUENCE [LARGE SCALE GENOMIC DNA]</scope>
    <source>
        <strain evidence="1 2">Heshi-B3</strain>
    </source>
</reference>
<protein>
    <recommendedName>
        <fullName evidence="3">Helicase ATP-binding domain-containing protein</fullName>
    </recommendedName>
</protein>
<reference evidence="2" key="1">
    <citation type="submission" date="2015-07" db="EMBL/GenBank/DDBJ databases">
        <title>Draft Genome Sequence of Oceanobacillus picturae Heshi-B3 that Was Isolated from Fermented Rice Bran with Aging Salted Mackerel, Which Was Named Heshiko as Traditional Fermented Seafood in Japan.</title>
        <authorList>
            <person name="Akuzawa S."/>
            <person name="Nakagawa J."/>
            <person name="Kanekatsu T."/>
            <person name="Kanesaki Y."/>
            <person name="Suzuki T."/>
        </authorList>
    </citation>
    <scope>NUCLEOTIDE SEQUENCE [LARGE SCALE GENOMIC DNA]</scope>
    <source>
        <strain evidence="2">Heshi-B3</strain>
    </source>
</reference>
<comment type="caution">
    <text evidence="1">The sequence shown here is derived from an EMBL/GenBank/DDBJ whole genome shotgun (WGS) entry which is preliminary data.</text>
</comment>
<evidence type="ECO:0000313" key="1">
    <source>
        <dbReference type="EMBL" id="GAQ18695.1"/>
    </source>
</evidence>
<evidence type="ECO:0000313" key="2">
    <source>
        <dbReference type="Proteomes" id="UP000052946"/>
    </source>
</evidence>
<dbReference type="SUPFAM" id="SSF52540">
    <property type="entry name" value="P-loop containing nucleoside triphosphate hydrolases"/>
    <property type="match status" value="1"/>
</dbReference>
<name>A0A0U9H7Q1_9BACI</name>
<dbReference type="Proteomes" id="UP000052946">
    <property type="component" value="Unassembled WGS sequence"/>
</dbReference>
<sequence>MIRFINVGQKHSDNLNENGINHQFAFGQITVNVNLSPQDRVNEVLVDMLKYLAGLQINFSNTQLVTKKASLINNNINIGKAKNVTSPKIVASSFTMKATTSYLLKAHETNARQQFNRLSTRHQLHKYGILPAITIERPLPKYADDVALHDGVYFNFSKHCETRKIKIERSRPYQNTLESIRDCDEQIKYFFENIKKLTDLQLLWFMTNIIDYKSAAATINKLKRNDERITVFYKISKDMYPEPLSYSKIIGDGNFRFDYIYQAVDSPLTKTIQIAPSLQSIEHNKIGKKLEEIFKNCLADPIKRIHLIRLDTGTGKTTIALKYMNHNMAYIAPTHRLLLQSIEDLKRLNPDLLKHIIYIPQITDEELPDCELKKELLKARKLNTAKKAKQLQKEIIKIHGSPELKEKYRLYKESLQKKEGIPFITHQRFAMTRMFMNNYQNVDTFLIDEDPTKIIFPSIEHVDEFIISELKRLIDFCTNRYKLKFNSKDVKIQKKVEFVSAIGKLIKIIESNKTISTNISEKFFKSSLNIIQEVSTRMMETKNPQRVDFESILTCRFMVKKQHGRATKFYRDNTEFFRNKKIIVMSATIDEDVHVPLFAKQINPYLNWHEVGRTKNVGHVHCYTDFSTTKSALKSNPEYVDQINKTIKSLEIDNVITYKDYKDLFPFKTKQMHFYNSAGYNDLSGKNIAVIGTPNTQIEEVAAFGYLITGKLPESYVGEKLVLKSQAVIKGEFKFSFYTFSDKKDEPYINVHLWSTYNELLQATGRARTVHHDCNVYVFSRLPVPQCQIKNYSEVI</sequence>
<dbReference type="EMBL" id="BBXV01000031">
    <property type="protein sequence ID" value="GAQ18695.1"/>
    <property type="molecule type" value="Genomic_DNA"/>
</dbReference>
<dbReference type="Gene3D" id="3.40.50.300">
    <property type="entry name" value="P-loop containing nucleotide triphosphate hydrolases"/>
    <property type="match status" value="1"/>
</dbReference>